<accession>A0A4Q2JFT6</accession>
<dbReference type="InterPro" id="IPR023010">
    <property type="entry name" value="GcvPA"/>
</dbReference>
<keyword evidence="4" id="KW-1185">Reference proteome</keyword>
<gene>
    <name evidence="3" type="ORF">ESO86_13870</name>
</gene>
<dbReference type="Gene3D" id="3.40.640.10">
    <property type="entry name" value="Type I PLP-dependent aspartate aminotransferase-like (Major domain)"/>
    <property type="match status" value="1"/>
</dbReference>
<dbReference type="OrthoDB" id="9801272at2"/>
<dbReference type="RefSeq" id="WP_129235530.1">
    <property type="nucleotide sequence ID" value="NZ_SDPL01000346.1"/>
</dbReference>
<dbReference type="InterPro" id="IPR049315">
    <property type="entry name" value="GDC-P_N"/>
</dbReference>
<evidence type="ECO:0000259" key="2">
    <source>
        <dbReference type="Pfam" id="PF02347"/>
    </source>
</evidence>
<evidence type="ECO:0000313" key="3">
    <source>
        <dbReference type="EMBL" id="RXZ45236.1"/>
    </source>
</evidence>
<dbReference type="EMBL" id="SDPL01000346">
    <property type="protein sequence ID" value="RXZ45236.1"/>
    <property type="molecule type" value="Genomic_DNA"/>
</dbReference>
<dbReference type="Gene3D" id="3.90.1150.10">
    <property type="entry name" value="Aspartate Aminotransferase, domain 1"/>
    <property type="match status" value="1"/>
</dbReference>
<keyword evidence="1 3" id="KW-0560">Oxidoreductase</keyword>
<proteinExistence type="predicted"/>
<dbReference type="InterPro" id="IPR015421">
    <property type="entry name" value="PyrdxlP-dep_Trfase_major"/>
</dbReference>
<dbReference type="InterPro" id="IPR015424">
    <property type="entry name" value="PyrdxlP-dep_Trfase"/>
</dbReference>
<reference evidence="3 4" key="1">
    <citation type="submission" date="2019-01" db="EMBL/GenBank/DDBJ databases">
        <authorList>
            <person name="Li J."/>
        </authorList>
    </citation>
    <scope>NUCLEOTIDE SEQUENCE [LARGE SCALE GENOMIC DNA]</scope>
    <source>
        <strain evidence="3 4">CGMCC 4.7180</strain>
    </source>
</reference>
<dbReference type="Proteomes" id="UP000292881">
    <property type="component" value="Unassembled WGS sequence"/>
</dbReference>
<dbReference type="GO" id="GO:0009116">
    <property type="term" value="P:nucleoside metabolic process"/>
    <property type="evidence" value="ECO:0007669"/>
    <property type="project" value="InterPro"/>
</dbReference>
<dbReference type="Pfam" id="PF02347">
    <property type="entry name" value="GDC-P"/>
    <property type="match status" value="1"/>
</dbReference>
<organism evidence="3 4">
    <name type="scientific">Agromyces binzhouensis</name>
    <dbReference type="NCBI Taxonomy" id="1817495"/>
    <lineage>
        <taxon>Bacteria</taxon>
        <taxon>Bacillati</taxon>
        <taxon>Actinomycetota</taxon>
        <taxon>Actinomycetes</taxon>
        <taxon>Micrococcales</taxon>
        <taxon>Microbacteriaceae</taxon>
        <taxon>Agromyces</taxon>
    </lineage>
</organism>
<dbReference type="PANTHER" id="PTHR42806:SF1">
    <property type="entry name" value="GLYCINE DEHYDROGENASE (DECARBOXYLATING)"/>
    <property type="match status" value="1"/>
</dbReference>
<dbReference type="EC" id="1.4.4.2" evidence="3"/>
<evidence type="ECO:0000256" key="1">
    <source>
        <dbReference type="ARBA" id="ARBA00023002"/>
    </source>
</evidence>
<dbReference type="InterPro" id="IPR015422">
    <property type="entry name" value="PyrdxlP-dep_Trfase_small"/>
</dbReference>
<name>A0A4Q2JFT6_9MICO</name>
<dbReference type="PANTHER" id="PTHR42806">
    <property type="entry name" value="GLYCINE CLEAVAGE SYSTEM P-PROTEIN"/>
    <property type="match status" value="1"/>
</dbReference>
<sequence>MTDPYVHPYIPNTAPEVRAEMLAAVGAASVDEFYADVPEDLRLGRALDLPEALVAEQDLERHVSGLLARNAPTTERLSFLGQGTYQHAVPAVVDEVIGRSEFLTAYAGEPYEDHGRFQALFQYQSLMGELLSMDVVNVPTYDGFQATGTALAMAGRMTGRRRVLVVSDVLPAKLSKVRDYVRVHLDLEPVVPVDGTADVADVARRLGEDVAAVWVETPSRTGAVEHRLQALADAAHSVGAVLVVGTDPVGYGVLTPPAEQGADIVCGDIQSLGLHQWYGGAHAGFIAVHDDPRFVMEMPSRLFGLATTDVPGEVGFGDVAYDRTSFAHREEGKEWVGTAAALWGIAAGVHLALMGPQGMRDLGEVLLARTAYAQRSLAAIPGIRLTDGAVHLREFAIDVSGAGLTAGEVVRALRAEGIEPGAPAGDHELVVCVTELTTQRDIDRLAAAVTGLVAASAAESAATLDTVATPEEHRA</sequence>
<dbReference type="AlphaFoldDB" id="A0A4Q2JFT6"/>
<evidence type="ECO:0000313" key="4">
    <source>
        <dbReference type="Proteomes" id="UP000292881"/>
    </source>
</evidence>
<comment type="caution">
    <text evidence="3">The sequence shown here is derived from an EMBL/GenBank/DDBJ whole genome shotgun (WGS) entry which is preliminary data.</text>
</comment>
<feature type="domain" description="Glycine cleavage system P-protein N-terminal" evidence="2">
    <location>
        <begin position="9"/>
        <end position="446"/>
    </location>
</feature>
<dbReference type="SUPFAM" id="SSF53383">
    <property type="entry name" value="PLP-dependent transferases"/>
    <property type="match status" value="1"/>
</dbReference>
<dbReference type="NCBIfam" id="NF001696">
    <property type="entry name" value="PRK00451.1"/>
    <property type="match status" value="1"/>
</dbReference>
<protein>
    <submittedName>
        <fullName evidence="3">Aminomethyl-transferring glycine dehydrogenase subunit GcvPA</fullName>
        <ecNumber evidence="3">1.4.4.2</ecNumber>
    </submittedName>
</protein>
<dbReference type="GO" id="GO:0004375">
    <property type="term" value="F:glycine dehydrogenase (decarboxylating) activity"/>
    <property type="evidence" value="ECO:0007669"/>
    <property type="project" value="UniProtKB-EC"/>
</dbReference>